<accession>A0A8F5BVJ3</accession>
<dbReference type="GeneID" id="65560330"/>
<dbReference type="RefSeq" id="WP_218257882.1">
    <property type="nucleotide sequence ID" value="NZ_CP077713.1"/>
</dbReference>
<evidence type="ECO:0000259" key="2">
    <source>
        <dbReference type="Pfam" id="PF12215"/>
    </source>
</evidence>
<dbReference type="Proteomes" id="UP000693941">
    <property type="component" value="Chromosome"/>
</dbReference>
<sequence length="662" mass="75796">MVKYTDKDRIVAGVPLGGIGTGKLEIDNKVRIVNVTIRNNWGNPIKLLRGFHVFIKPKDKRGFLFQKDGGIYKVSEFPGEILYEGKYPVVKVMGKINEVEVELEAFSPIIPNDLKNSSLPAIGISLKVKGIKEGKVAISFPNIVGSVSIGRVNESIRNGVIHKNLKANDYDPAKGNTTLISNNVSDIITQYNLKRKPSETMNFWLSQYENEEPWVKLDRGEEIEDNPHEVTGHRDDPASIIISEGEEMRYVFAWYFNGKHVFYPYGHYYENFFKDSSEIAKYFLDNFDHLRKDIFHNIVNVKEEWLRDAIINGSYILSSNTWLDEKGRFAIYEAPQNCPYLGTIGTCYEFGSLPVILMFPELEKSFLKLLISYVRNDGYVPHDLGFHSLDSPIDGTTSPPKWKDMNPSLVLLVYRYFKFTNDIDFLKEVYPTIVKVMDWELRQCRDGLPFMEGEMDNAFDATIIRGHDSYTSSLFIASLIAMREIARLVGHSNYVSFIEEKLSIAREAFRKMFNGKYFKAWDGVDKVSFLAQVYGEWFTTILGLEDIVDENMVKSALESIVRLNGNASPYCVPNLVDESGKIVNLSVQTHSSWPRLVFAICWLAYKKGVINDLSFCKKEWDNLVRNGMVWDQPSRINGYTGKPEINYLDHYIGSPSVWSFLF</sequence>
<dbReference type="PANTHER" id="PTHR12654">
    <property type="entry name" value="BILE ACID BETA-GLUCOSIDASE-RELATED"/>
    <property type="match status" value="1"/>
</dbReference>
<keyword evidence="6" id="KW-1185">Reference proteome</keyword>
<dbReference type="AlphaFoldDB" id="A0A8F5BVJ3"/>
<dbReference type="Proteomes" id="UP000694036">
    <property type="component" value="Chromosome"/>
</dbReference>
<dbReference type="PANTHER" id="PTHR12654:SF0">
    <property type="entry name" value="NON-LYSOSOMAL GLUCOSYLCERAMIDASE"/>
    <property type="match status" value="1"/>
</dbReference>
<dbReference type="GO" id="GO:0008422">
    <property type="term" value="F:beta-glucosidase activity"/>
    <property type="evidence" value="ECO:0007669"/>
    <property type="project" value="TreeGrafter"/>
</dbReference>
<evidence type="ECO:0000259" key="1">
    <source>
        <dbReference type="Pfam" id="PF04685"/>
    </source>
</evidence>
<feature type="domain" description="Glycosyl-hydrolase family 116 N-terminal" evidence="2">
    <location>
        <begin position="13"/>
        <end position="289"/>
    </location>
</feature>
<name>A0A8F5BVJ3_9CREN</name>
<dbReference type="InterPro" id="IPR052566">
    <property type="entry name" value="Non-lysos_glucosylceramidase"/>
</dbReference>
<evidence type="ECO:0000313" key="4">
    <source>
        <dbReference type="EMBL" id="QXJ35257.1"/>
    </source>
</evidence>
<evidence type="ECO:0000313" key="6">
    <source>
        <dbReference type="Proteomes" id="UP000694036"/>
    </source>
</evidence>
<dbReference type="EMBL" id="CP077713">
    <property type="protein sequence ID" value="QXJ35257.1"/>
    <property type="molecule type" value="Genomic_DNA"/>
</dbReference>
<feature type="domain" description="Glycosyl-hydrolase family 116 catalytic region" evidence="1">
    <location>
        <begin position="327"/>
        <end position="660"/>
    </location>
</feature>
<reference evidence="3 6" key="1">
    <citation type="journal article" date="2021" name="Environ. Microbiol.">
        <title>New insights into the diversity and evolution of the archaeal mobilome from three complete genomes of Saccharolobus shibatae.</title>
        <authorList>
            <person name="Medvedeva S."/>
            <person name="Brandt D."/>
            <person name="Cvirkaite-Krupovic V."/>
            <person name="Liu Y."/>
            <person name="Severinov K."/>
            <person name="Ishino S."/>
            <person name="Ishino Y."/>
            <person name="Prangishvili D."/>
            <person name="Kalinowski J."/>
            <person name="Krupovic M."/>
        </authorList>
    </citation>
    <scope>NUCLEOTIDE SEQUENCE</scope>
    <source>
        <strain evidence="3">BEU9</strain>
        <strain evidence="4 6">S38A</strain>
    </source>
</reference>
<organism evidence="3 5">
    <name type="scientific">Saccharolobus shibatae</name>
    <dbReference type="NCBI Taxonomy" id="2286"/>
    <lineage>
        <taxon>Archaea</taxon>
        <taxon>Thermoproteota</taxon>
        <taxon>Thermoprotei</taxon>
        <taxon>Sulfolobales</taxon>
        <taxon>Sulfolobaceae</taxon>
        <taxon>Saccharolobus</taxon>
    </lineage>
</organism>
<protein>
    <submittedName>
        <fullName evidence="3">Putative glycosidase</fullName>
    </submittedName>
</protein>
<keyword evidence="3" id="KW-0326">Glycosidase</keyword>
<proteinExistence type="predicted"/>
<evidence type="ECO:0000313" key="3">
    <source>
        <dbReference type="EMBL" id="QXJ32232.1"/>
    </source>
</evidence>
<dbReference type="InterPro" id="IPR006775">
    <property type="entry name" value="GH116_catalytic"/>
</dbReference>
<gene>
    <name evidence="3" type="ORF">J5U21_01883</name>
    <name evidence="4" type="ORF">J5U22_01804</name>
</gene>
<evidence type="ECO:0000313" key="5">
    <source>
        <dbReference type="Proteomes" id="UP000693941"/>
    </source>
</evidence>
<keyword evidence="3" id="KW-0378">Hydrolase</keyword>
<dbReference type="EMBL" id="CP077715">
    <property type="protein sequence ID" value="QXJ32232.1"/>
    <property type="molecule type" value="Genomic_DNA"/>
</dbReference>
<dbReference type="InterPro" id="IPR024462">
    <property type="entry name" value="GH116_N"/>
</dbReference>
<dbReference type="Pfam" id="PF12215">
    <property type="entry name" value="Glyco_hydr_116N"/>
    <property type="match status" value="1"/>
</dbReference>
<dbReference type="Pfam" id="PF04685">
    <property type="entry name" value="DUF608"/>
    <property type="match status" value="1"/>
</dbReference>